<dbReference type="EMBL" id="KI658364">
    <property type="protein sequence ID" value="ETN82843.1"/>
    <property type="molecule type" value="Genomic_DNA"/>
</dbReference>
<evidence type="ECO:0000313" key="2">
    <source>
        <dbReference type="EMBL" id="ETN82843.1"/>
    </source>
</evidence>
<evidence type="ECO:0000256" key="1">
    <source>
        <dbReference type="SAM" id="MobiDB-lite"/>
    </source>
</evidence>
<feature type="region of interest" description="Disordered" evidence="1">
    <location>
        <begin position="52"/>
        <end position="76"/>
    </location>
</feature>
<reference evidence="3" key="1">
    <citation type="journal article" date="2014" name="Nat. Genet.">
        <title>Genome of the human hookworm Necator americanus.</title>
        <authorList>
            <person name="Tang Y.T."/>
            <person name="Gao X."/>
            <person name="Rosa B.A."/>
            <person name="Abubucker S."/>
            <person name="Hallsworth-Pepin K."/>
            <person name="Martin J."/>
            <person name="Tyagi R."/>
            <person name="Heizer E."/>
            <person name="Zhang X."/>
            <person name="Bhonagiri-Palsikar V."/>
            <person name="Minx P."/>
            <person name="Warren W.C."/>
            <person name="Wang Q."/>
            <person name="Zhan B."/>
            <person name="Hotez P.J."/>
            <person name="Sternberg P.W."/>
            <person name="Dougall A."/>
            <person name="Gaze S.T."/>
            <person name="Mulvenna J."/>
            <person name="Sotillo J."/>
            <person name="Ranganathan S."/>
            <person name="Rabelo E.M."/>
            <person name="Wilson R.K."/>
            <person name="Felgner P.L."/>
            <person name="Bethony J."/>
            <person name="Hawdon J.M."/>
            <person name="Gasser R.B."/>
            <person name="Loukas A."/>
            <person name="Mitreva M."/>
        </authorList>
    </citation>
    <scope>NUCLEOTIDE SEQUENCE [LARGE SCALE GENOMIC DNA]</scope>
</reference>
<accession>W2TM75</accession>
<name>W2TM75_NECAM</name>
<protein>
    <submittedName>
        <fullName evidence="2">Uncharacterized protein</fullName>
    </submittedName>
</protein>
<dbReference type="KEGG" id="nai:NECAME_07737"/>
<dbReference type="AlphaFoldDB" id="W2TM75"/>
<feature type="compositionally biased region" description="Polar residues" evidence="1">
    <location>
        <begin position="64"/>
        <end position="76"/>
    </location>
</feature>
<proteinExistence type="predicted"/>
<dbReference type="Proteomes" id="UP000053676">
    <property type="component" value="Unassembled WGS sequence"/>
</dbReference>
<sequence>MRERGGTADGQRRGRRDDSLERITRIDCRQHRHRKFNGVIRGGDVRHCISASRKTLGKDEPLPQDTNPNERNTTEC</sequence>
<keyword evidence="3" id="KW-1185">Reference proteome</keyword>
<organism evidence="2 3">
    <name type="scientific">Necator americanus</name>
    <name type="common">Human hookworm</name>
    <dbReference type="NCBI Taxonomy" id="51031"/>
    <lineage>
        <taxon>Eukaryota</taxon>
        <taxon>Metazoa</taxon>
        <taxon>Ecdysozoa</taxon>
        <taxon>Nematoda</taxon>
        <taxon>Chromadorea</taxon>
        <taxon>Rhabditida</taxon>
        <taxon>Rhabditina</taxon>
        <taxon>Rhabditomorpha</taxon>
        <taxon>Strongyloidea</taxon>
        <taxon>Ancylostomatidae</taxon>
        <taxon>Bunostominae</taxon>
        <taxon>Necator</taxon>
    </lineage>
</organism>
<evidence type="ECO:0000313" key="3">
    <source>
        <dbReference type="Proteomes" id="UP000053676"/>
    </source>
</evidence>
<gene>
    <name evidence="2" type="ORF">NECAME_07737</name>
</gene>